<dbReference type="Proteomes" id="UP001583186">
    <property type="component" value="Unassembled WGS sequence"/>
</dbReference>
<protein>
    <submittedName>
        <fullName evidence="2">Uncharacterized protein</fullName>
    </submittedName>
</protein>
<comment type="caution">
    <text evidence="2">The sequence shown here is derived from an EMBL/GenBank/DDBJ whole genome shotgun (WGS) entry which is preliminary data.</text>
</comment>
<organism evidence="2 3">
    <name type="scientific">Sporothrix stenoceras</name>
    <dbReference type="NCBI Taxonomy" id="5173"/>
    <lineage>
        <taxon>Eukaryota</taxon>
        <taxon>Fungi</taxon>
        <taxon>Dikarya</taxon>
        <taxon>Ascomycota</taxon>
        <taxon>Pezizomycotina</taxon>
        <taxon>Sordariomycetes</taxon>
        <taxon>Sordariomycetidae</taxon>
        <taxon>Ophiostomatales</taxon>
        <taxon>Ophiostomataceae</taxon>
        <taxon>Sporothrix</taxon>
    </lineage>
</organism>
<keyword evidence="3" id="KW-1185">Reference proteome</keyword>
<evidence type="ECO:0000313" key="2">
    <source>
        <dbReference type="EMBL" id="KAL1902897.1"/>
    </source>
</evidence>
<accession>A0ABR3ZRY2</accession>
<reference evidence="2 3" key="1">
    <citation type="journal article" date="2024" name="IMA Fungus">
        <title>IMA Genome - F19 : A genome assembly and annotation guide to empower mycologists, including annotated draft genome sequences of Ceratocystis pirilliformis, Diaporthe australafricana, Fusarium ophioides, Paecilomyces lecythidis, and Sporothrix stenoceras.</title>
        <authorList>
            <person name="Aylward J."/>
            <person name="Wilson A.M."/>
            <person name="Visagie C.M."/>
            <person name="Spraker J."/>
            <person name="Barnes I."/>
            <person name="Buitendag C."/>
            <person name="Ceriani C."/>
            <person name="Del Mar Angel L."/>
            <person name="du Plessis D."/>
            <person name="Fuchs T."/>
            <person name="Gasser K."/>
            <person name="Kramer D."/>
            <person name="Li W."/>
            <person name="Munsamy K."/>
            <person name="Piso A."/>
            <person name="Price J.L."/>
            <person name="Sonnekus B."/>
            <person name="Thomas C."/>
            <person name="van der Nest A."/>
            <person name="van Dijk A."/>
            <person name="van Heerden A."/>
            <person name="van Vuuren N."/>
            <person name="Yilmaz N."/>
            <person name="Duong T.A."/>
            <person name="van der Merwe N.A."/>
            <person name="Wingfield M.J."/>
            <person name="Wingfield B.D."/>
        </authorList>
    </citation>
    <scope>NUCLEOTIDE SEQUENCE [LARGE SCALE GENOMIC DNA]</scope>
    <source>
        <strain evidence="2 3">CMW 5346</strain>
    </source>
</reference>
<dbReference type="EMBL" id="JAWCUI010000003">
    <property type="protein sequence ID" value="KAL1902897.1"/>
    <property type="molecule type" value="Genomic_DNA"/>
</dbReference>
<evidence type="ECO:0000256" key="1">
    <source>
        <dbReference type="SAM" id="MobiDB-lite"/>
    </source>
</evidence>
<feature type="region of interest" description="Disordered" evidence="1">
    <location>
        <begin position="1"/>
        <end position="68"/>
    </location>
</feature>
<evidence type="ECO:0000313" key="3">
    <source>
        <dbReference type="Proteomes" id="UP001583186"/>
    </source>
</evidence>
<proteinExistence type="predicted"/>
<feature type="compositionally biased region" description="Basic and acidic residues" evidence="1">
    <location>
        <begin position="43"/>
        <end position="55"/>
    </location>
</feature>
<name>A0ABR3ZRY2_9PEZI</name>
<gene>
    <name evidence="2" type="ORF">Sste5346_000808</name>
</gene>
<sequence>MEEDVPMDGAQPAASVAPGNSTPAASAPLNGTGKTSAAWNTPKHREEADNYRQRLTDQGFNASEYGDPLTAVRPLDKIYSRPFPEGTEESLRALIEKK</sequence>